<gene>
    <name evidence="1" type="primary">AUGUSTUS-3.0.2_14733</name>
    <name evidence="1" type="ORF">TcasGA2_TC014733</name>
</gene>
<keyword evidence="1" id="KW-0689">Ribosomal protein</keyword>
<dbReference type="OMA" id="GYIELTL"/>
<dbReference type="Proteomes" id="UP000007266">
    <property type="component" value="Linkage group 5"/>
</dbReference>
<protein>
    <submittedName>
        <fullName evidence="1">28S ribosomal protein S22, mitochondrial-like Protein</fullName>
    </submittedName>
</protein>
<sequence length="344" mass="39776">MAAFRYFSKKLLSSTLKTDIRAPVSNNYVVCVRLLSYTPMPYDGNPDPGPIFIKKEVQTLLTTLTRVDLAKVYRKRKLGGRQLEQPVYKFMTDEQLQEALDEAKRKVDEILQIPPVVAVRKPRDKVVSRDPALQGLDSSNYIFTDISYGVPDSERIILVRDTEGTLRDADWATRDRINQMYFPVARRQVTPPKMFEDDKLDDLLKRGEYNFILDRACLQFEPNDEFYQKVCSVTYQHINENNKFEDIRSTRHFGSFAFFIAWHKMIDNLLLDLIESEHIDEANALVELYAQLHGEKFRGNSIEEYIGKFSTKKAALELALQAYKNAAKQKHALEEGIKRAHGLN</sequence>
<dbReference type="HOGENOM" id="CLU_053702_1_0_1"/>
<keyword evidence="1" id="KW-0687">Ribonucleoprotein</keyword>
<dbReference type="FunCoup" id="D6WJ69">
    <property type="interactions" value="610"/>
</dbReference>
<keyword evidence="2" id="KW-1185">Reference proteome</keyword>
<dbReference type="GO" id="GO:0003735">
    <property type="term" value="F:structural constituent of ribosome"/>
    <property type="evidence" value="ECO:0000318"/>
    <property type="project" value="GO_Central"/>
</dbReference>
<reference evidence="1 2" key="2">
    <citation type="journal article" date="2010" name="Nucleic Acids Res.">
        <title>BeetleBase in 2010: revisions to provide comprehensive genomic information for Tribolium castaneum.</title>
        <authorList>
            <person name="Kim H.S."/>
            <person name="Murphy T."/>
            <person name="Xia J."/>
            <person name="Caragea D."/>
            <person name="Park Y."/>
            <person name="Beeman R.W."/>
            <person name="Lorenzen M.D."/>
            <person name="Butcher S."/>
            <person name="Manak J.R."/>
            <person name="Brown S.J."/>
        </authorList>
    </citation>
    <scope>GENOME REANNOTATION</scope>
    <source>
        <strain evidence="1 2">Georgia GA2</strain>
    </source>
</reference>
<dbReference type="KEGG" id="tca:664048"/>
<evidence type="ECO:0000313" key="1">
    <source>
        <dbReference type="EMBL" id="EFA04432.1"/>
    </source>
</evidence>
<dbReference type="PANTHER" id="PTHR13071">
    <property type="entry name" value="MITOCHONDRIAL 28S RIBOSOMAL PROTEIN S22"/>
    <property type="match status" value="1"/>
</dbReference>
<dbReference type="PANTHER" id="PTHR13071:SF4">
    <property type="entry name" value="SMALL RIBOSOMAL SUBUNIT PROTEIN MS22"/>
    <property type="match status" value="1"/>
</dbReference>
<dbReference type="InParanoid" id="D6WJ69"/>
<reference evidence="1 2" key="1">
    <citation type="journal article" date="2008" name="Nature">
        <title>The genome of the model beetle and pest Tribolium castaneum.</title>
        <authorList>
            <consortium name="Tribolium Genome Sequencing Consortium"/>
            <person name="Richards S."/>
            <person name="Gibbs R.A."/>
            <person name="Weinstock G.M."/>
            <person name="Brown S.J."/>
            <person name="Denell R."/>
            <person name="Beeman R.W."/>
            <person name="Gibbs R."/>
            <person name="Beeman R.W."/>
            <person name="Brown S.J."/>
            <person name="Bucher G."/>
            <person name="Friedrich M."/>
            <person name="Grimmelikhuijzen C.J."/>
            <person name="Klingler M."/>
            <person name="Lorenzen M."/>
            <person name="Richards S."/>
            <person name="Roth S."/>
            <person name="Schroder R."/>
            <person name="Tautz D."/>
            <person name="Zdobnov E.M."/>
            <person name="Muzny D."/>
            <person name="Gibbs R.A."/>
            <person name="Weinstock G.M."/>
            <person name="Attaway T."/>
            <person name="Bell S."/>
            <person name="Buhay C.J."/>
            <person name="Chandrabose M.N."/>
            <person name="Chavez D."/>
            <person name="Clerk-Blankenburg K.P."/>
            <person name="Cree A."/>
            <person name="Dao M."/>
            <person name="Davis C."/>
            <person name="Chacko J."/>
            <person name="Dinh H."/>
            <person name="Dugan-Rocha S."/>
            <person name="Fowler G."/>
            <person name="Garner T.T."/>
            <person name="Garnes J."/>
            <person name="Gnirke A."/>
            <person name="Hawes A."/>
            <person name="Hernandez J."/>
            <person name="Hines S."/>
            <person name="Holder M."/>
            <person name="Hume J."/>
            <person name="Jhangiani S.N."/>
            <person name="Joshi V."/>
            <person name="Khan Z.M."/>
            <person name="Jackson L."/>
            <person name="Kovar C."/>
            <person name="Kowis A."/>
            <person name="Lee S."/>
            <person name="Lewis L.R."/>
            <person name="Margolis J."/>
            <person name="Morgan M."/>
            <person name="Nazareth L.V."/>
            <person name="Nguyen N."/>
            <person name="Okwuonu G."/>
            <person name="Parker D."/>
            <person name="Richards S."/>
            <person name="Ruiz S.J."/>
            <person name="Santibanez J."/>
            <person name="Savard J."/>
            <person name="Scherer S.E."/>
            <person name="Schneider B."/>
            <person name="Sodergren E."/>
            <person name="Tautz D."/>
            <person name="Vattahil S."/>
            <person name="Villasana D."/>
            <person name="White C.S."/>
            <person name="Wright R."/>
            <person name="Park Y."/>
            <person name="Beeman R.W."/>
            <person name="Lord J."/>
            <person name="Oppert B."/>
            <person name="Lorenzen M."/>
            <person name="Brown S."/>
            <person name="Wang L."/>
            <person name="Savard J."/>
            <person name="Tautz D."/>
            <person name="Richards S."/>
            <person name="Weinstock G."/>
            <person name="Gibbs R.A."/>
            <person name="Liu Y."/>
            <person name="Worley K."/>
            <person name="Weinstock G."/>
            <person name="Elsik C.G."/>
            <person name="Reese J.T."/>
            <person name="Elhaik E."/>
            <person name="Landan G."/>
            <person name="Graur D."/>
            <person name="Arensburger P."/>
            <person name="Atkinson P."/>
            <person name="Beeman R.W."/>
            <person name="Beidler J."/>
            <person name="Brown S.J."/>
            <person name="Demuth J.P."/>
            <person name="Drury D.W."/>
            <person name="Du Y.Z."/>
            <person name="Fujiwara H."/>
            <person name="Lorenzen M."/>
            <person name="Maselli V."/>
            <person name="Osanai M."/>
            <person name="Park Y."/>
            <person name="Robertson H.M."/>
            <person name="Tu Z."/>
            <person name="Wang J.J."/>
            <person name="Wang S."/>
            <person name="Richards S."/>
            <person name="Song H."/>
            <person name="Zhang L."/>
            <person name="Sodergren E."/>
            <person name="Werner D."/>
            <person name="Stanke M."/>
            <person name="Morgenstern B."/>
            <person name="Solovyev V."/>
            <person name="Kosarev P."/>
            <person name="Brown G."/>
            <person name="Chen H.C."/>
            <person name="Ermolaeva O."/>
            <person name="Hlavina W."/>
            <person name="Kapustin Y."/>
            <person name="Kiryutin B."/>
            <person name="Kitts P."/>
            <person name="Maglott D."/>
            <person name="Pruitt K."/>
            <person name="Sapojnikov V."/>
            <person name="Souvorov A."/>
            <person name="Mackey A.J."/>
            <person name="Waterhouse R.M."/>
            <person name="Wyder S."/>
            <person name="Zdobnov E.M."/>
            <person name="Zdobnov E.M."/>
            <person name="Wyder S."/>
            <person name="Kriventseva E.V."/>
            <person name="Kadowaki T."/>
            <person name="Bork P."/>
            <person name="Aranda M."/>
            <person name="Bao R."/>
            <person name="Beermann A."/>
            <person name="Berns N."/>
            <person name="Bolognesi R."/>
            <person name="Bonneton F."/>
            <person name="Bopp D."/>
            <person name="Brown S.J."/>
            <person name="Bucher G."/>
            <person name="Butts T."/>
            <person name="Chaumot A."/>
            <person name="Denell R.E."/>
            <person name="Ferrier D.E."/>
            <person name="Friedrich M."/>
            <person name="Gordon C.M."/>
            <person name="Jindra M."/>
            <person name="Klingler M."/>
            <person name="Lan Q."/>
            <person name="Lattorff H.M."/>
            <person name="Laudet V."/>
            <person name="von Levetsow C."/>
            <person name="Liu Z."/>
            <person name="Lutz R."/>
            <person name="Lynch J.A."/>
            <person name="da Fonseca R.N."/>
            <person name="Posnien N."/>
            <person name="Reuter R."/>
            <person name="Roth S."/>
            <person name="Savard J."/>
            <person name="Schinko J.B."/>
            <person name="Schmitt C."/>
            <person name="Schoppmeier M."/>
            <person name="Schroder R."/>
            <person name="Shippy T.D."/>
            <person name="Simonnet F."/>
            <person name="Marques-Souza H."/>
            <person name="Tautz D."/>
            <person name="Tomoyasu Y."/>
            <person name="Trauner J."/>
            <person name="Van der Zee M."/>
            <person name="Vervoort M."/>
            <person name="Wittkopp N."/>
            <person name="Wimmer E.A."/>
            <person name="Yang X."/>
            <person name="Jones A.K."/>
            <person name="Sattelle D.B."/>
            <person name="Ebert P.R."/>
            <person name="Nelson D."/>
            <person name="Scott J.G."/>
            <person name="Beeman R.W."/>
            <person name="Muthukrishnan S."/>
            <person name="Kramer K.J."/>
            <person name="Arakane Y."/>
            <person name="Beeman R.W."/>
            <person name="Zhu Q."/>
            <person name="Hogenkamp D."/>
            <person name="Dixit R."/>
            <person name="Oppert B."/>
            <person name="Jiang H."/>
            <person name="Zou Z."/>
            <person name="Marshall J."/>
            <person name="Elpidina E."/>
            <person name="Vinokurov K."/>
            <person name="Oppert C."/>
            <person name="Zou Z."/>
            <person name="Evans J."/>
            <person name="Lu Z."/>
            <person name="Zhao P."/>
            <person name="Sumathipala N."/>
            <person name="Altincicek B."/>
            <person name="Vilcinskas A."/>
            <person name="Williams M."/>
            <person name="Hultmark D."/>
            <person name="Hetru C."/>
            <person name="Jiang H."/>
            <person name="Grimmelikhuijzen C.J."/>
            <person name="Hauser F."/>
            <person name="Cazzamali G."/>
            <person name="Williamson M."/>
            <person name="Park Y."/>
            <person name="Li B."/>
            <person name="Tanaka Y."/>
            <person name="Predel R."/>
            <person name="Neupert S."/>
            <person name="Schachtner J."/>
            <person name="Verleyen P."/>
            <person name="Raible F."/>
            <person name="Bork P."/>
            <person name="Friedrich M."/>
            <person name="Walden K.K."/>
            <person name="Robertson H.M."/>
            <person name="Angeli S."/>
            <person name="Foret S."/>
            <person name="Bucher G."/>
            <person name="Schuetz S."/>
            <person name="Maleszka R."/>
            <person name="Wimmer E.A."/>
            <person name="Beeman R.W."/>
            <person name="Lorenzen M."/>
            <person name="Tomoyasu Y."/>
            <person name="Miller S.C."/>
            <person name="Grossmann D."/>
            <person name="Bucher G."/>
        </authorList>
    </citation>
    <scope>NUCLEOTIDE SEQUENCE [LARGE SCALE GENOMIC DNA]</scope>
    <source>
        <strain evidence="1 2">Georgia GA2</strain>
    </source>
</reference>
<accession>D6WJ69</accession>
<name>D6WJ69_TRICA</name>
<dbReference type="InterPro" id="IPR019374">
    <property type="entry name" value="Ribosomal_mS22"/>
</dbReference>
<dbReference type="eggNOG" id="KOG3890">
    <property type="taxonomic scope" value="Eukaryota"/>
</dbReference>
<dbReference type="EMBL" id="KQ971343">
    <property type="protein sequence ID" value="EFA04432.1"/>
    <property type="molecule type" value="Genomic_DNA"/>
</dbReference>
<dbReference type="AlphaFoldDB" id="D6WJ69"/>
<dbReference type="Pfam" id="PF10245">
    <property type="entry name" value="MRP-S22"/>
    <property type="match status" value="1"/>
</dbReference>
<dbReference type="OrthoDB" id="10052321at2759"/>
<evidence type="ECO:0000313" key="2">
    <source>
        <dbReference type="Proteomes" id="UP000007266"/>
    </source>
</evidence>
<proteinExistence type="predicted"/>
<dbReference type="PhylomeDB" id="D6WJ69"/>
<dbReference type="GO" id="GO:0005763">
    <property type="term" value="C:mitochondrial small ribosomal subunit"/>
    <property type="evidence" value="ECO:0000318"/>
    <property type="project" value="GO_Central"/>
</dbReference>
<dbReference type="STRING" id="7070.D6WJ69"/>
<organism evidence="1 2">
    <name type="scientific">Tribolium castaneum</name>
    <name type="common">Red flour beetle</name>
    <dbReference type="NCBI Taxonomy" id="7070"/>
    <lineage>
        <taxon>Eukaryota</taxon>
        <taxon>Metazoa</taxon>
        <taxon>Ecdysozoa</taxon>
        <taxon>Arthropoda</taxon>
        <taxon>Hexapoda</taxon>
        <taxon>Insecta</taxon>
        <taxon>Pterygota</taxon>
        <taxon>Neoptera</taxon>
        <taxon>Endopterygota</taxon>
        <taxon>Coleoptera</taxon>
        <taxon>Polyphaga</taxon>
        <taxon>Cucujiformia</taxon>
        <taxon>Tenebrionidae</taxon>
        <taxon>Tenebrionidae incertae sedis</taxon>
        <taxon>Tribolium</taxon>
    </lineage>
</organism>